<feature type="domain" description="Allantoicase" evidence="2">
    <location>
        <begin position="2"/>
        <end position="51"/>
    </location>
</feature>
<reference evidence="4" key="1">
    <citation type="journal article" date="2019" name="Int. J. Syst. Evol. Microbiol.">
        <title>The Global Catalogue of Microorganisms (GCM) 10K type strain sequencing project: providing services to taxonomists for standard genome sequencing and annotation.</title>
        <authorList>
            <consortium name="The Broad Institute Genomics Platform"/>
            <consortium name="The Broad Institute Genome Sequencing Center for Infectious Disease"/>
            <person name="Wu L."/>
            <person name="Ma J."/>
        </authorList>
    </citation>
    <scope>NUCLEOTIDE SEQUENCE [LARGE SCALE GENOMIC DNA]</scope>
    <source>
        <strain evidence="4">SHR3</strain>
    </source>
</reference>
<sequence>FWQTLLPEQKLQMDAVHTFTGEIAALGTLTHIRFNIFPDGGVSRLRLWGKVQAR</sequence>
<dbReference type="SUPFAM" id="SSF49785">
    <property type="entry name" value="Galactose-binding domain-like"/>
    <property type="match status" value="1"/>
</dbReference>
<evidence type="ECO:0000259" key="2">
    <source>
        <dbReference type="Pfam" id="PF03561"/>
    </source>
</evidence>
<dbReference type="EMBL" id="JBHSOG010000105">
    <property type="protein sequence ID" value="MFC5772118.1"/>
    <property type="molecule type" value="Genomic_DNA"/>
</dbReference>
<organism evidence="3 4">
    <name type="scientific">Thauera sinica</name>
    <dbReference type="NCBI Taxonomy" id="2665146"/>
    <lineage>
        <taxon>Bacteria</taxon>
        <taxon>Pseudomonadati</taxon>
        <taxon>Pseudomonadota</taxon>
        <taxon>Betaproteobacteria</taxon>
        <taxon>Rhodocyclales</taxon>
        <taxon>Zoogloeaceae</taxon>
        <taxon>Thauera</taxon>
    </lineage>
</organism>
<keyword evidence="3" id="KW-0378">Hydrolase</keyword>
<dbReference type="InterPro" id="IPR008979">
    <property type="entry name" value="Galactose-bd-like_sf"/>
</dbReference>
<comment type="similarity">
    <text evidence="1">Belongs to the allantoicase family.</text>
</comment>
<dbReference type="EC" id="3.5.3.4" evidence="3"/>
<dbReference type="InterPro" id="IPR015908">
    <property type="entry name" value="Allantoicase_dom"/>
</dbReference>
<evidence type="ECO:0000313" key="3">
    <source>
        <dbReference type="EMBL" id="MFC5772118.1"/>
    </source>
</evidence>
<dbReference type="GO" id="GO:0004037">
    <property type="term" value="F:allantoicase activity"/>
    <property type="evidence" value="ECO:0007669"/>
    <property type="project" value="UniProtKB-EC"/>
</dbReference>
<feature type="non-terminal residue" evidence="3">
    <location>
        <position position="1"/>
    </location>
</feature>
<comment type="caution">
    <text evidence="3">The sequence shown here is derived from an EMBL/GenBank/DDBJ whole genome shotgun (WGS) entry which is preliminary data.</text>
</comment>
<dbReference type="Gene3D" id="2.60.120.260">
    <property type="entry name" value="Galactose-binding domain-like"/>
    <property type="match status" value="1"/>
</dbReference>
<evidence type="ECO:0000256" key="1">
    <source>
        <dbReference type="ARBA" id="ARBA00009242"/>
    </source>
</evidence>
<dbReference type="Proteomes" id="UP001595974">
    <property type="component" value="Unassembled WGS sequence"/>
</dbReference>
<dbReference type="PANTHER" id="PTHR12045:SF3">
    <property type="entry name" value="INACTIVE ALLANTOICASE-RELATED"/>
    <property type="match status" value="1"/>
</dbReference>
<proteinExistence type="inferred from homology"/>
<protein>
    <submittedName>
        <fullName evidence="3">Allantoicase</fullName>
        <ecNumber evidence="3">3.5.3.4</ecNumber>
    </submittedName>
</protein>
<keyword evidence="4" id="KW-1185">Reference proteome</keyword>
<accession>A0ABW1AYB5</accession>
<dbReference type="Pfam" id="PF03561">
    <property type="entry name" value="Allantoicase"/>
    <property type="match status" value="1"/>
</dbReference>
<evidence type="ECO:0000313" key="4">
    <source>
        <dbReference type="Proteomes" id="UP001595974"/>
    </source>
</evidence>
<name>A0ABW1AYB5_9RHOO</name>
<dbReference type="PANTHER" id="PTHR12045">
    <property type="entry name" value="ALLANTOICASE"/>
    <property type="match status" value="1"/>
</dbReference>
<dbReference type="InterPro" id="IPR005164">
    <property type="entry name" value="Allantoicase"/>
</dbReference>
<gene>
    <name evidence="3" type="ORF">ACFPTN_22280</name>
</gene>